<name>A0A0R3L2Y6_9BRAD</name>
<reference evidence="1 2" key="1">
    <citation type="submission" date="2014-03" db="EMBL/GenBank/DDBJ databases">
        <title>Bradyrhizobium valentinum sp. nov., isolated from effective nodules of Lupinus mariae-josephae, a lupine endemic of basic-lime soils in Eastern Spain.</title>
        <authorList>
            <person name="Duran D."/>
            <person name="Rey L."/>
            <person name="Navarro A."/>
            <person name="Busquets A."/>
            <person name="Imperial J."/>
            <person name="Ruiz-Argueso T."/>
        </authorList>
    </citation>
    <scope>NUCLEOTIDE SEQUENCE [LARGE SCALE GENOMIC DNA]</scope>
    <source>
        <strain evidence="1 2">LmjM3</strain>
    </source>
</reference>
<keyword evidence="2" id="KW-1185">Reference proteome</keyword>
<accession>A0A0R3L2Y6</accession>
<dbReference type="Proteomes" id="UP000051913">
    <property type="component" value="Unassembled WGS sequence"/>
</dbReference>
<protein>
    <submittedName>
        <fullName evidence="1">Uncharacterized protein</fullName>
    </submittedName>
</protein>
<gene>
    <name evidence="1" type="ORF">CP49_40480</name>
</gene>
<comment type="caution">
    <text evidence="1">The sequence shown here is derived from an EMBL/GenBank/DDBJ whole genome shotgun (WGS) entry which is preliminary data.</text>
</comment>
<organism evidence="1 2">
    <name type="scientific">Bradyrhizobium valentinum</name>
    <dbReference type="NCBI Taxonomy" id="1518501"/>
    <lineage>
        <taxon>Bacteria</taxon>
        <taxon>Pseudomonadati</taxon>
        <taxon>Pseudomonadota</taxon>
        <taxon>Alphaproteobacteria</taxon>
        <taxon>Hyphomicrobiales</taxon>
        <taxon>Nitrobacteraceae</taxon>
        <taxon>Bradyrhizobium</taxon>
    </lineage>
</organism>
<dbReference type="EMBL" id="LLXX01000152">
    <property type="protein sequence ID" value="KRR02280.1"/>
    <property type="molecule type" value="Genomic_DNA"/>
</dbReference>
<dbReference type="AlphaFoldDB" id="A0A0R3L2Y6"/>
<sequence>MRSTGAVAGRQHDLNFANRLEDDSAGIRRACRQECEPADFHSRLRQGPLRKQQFFLAGLRFKEGYDDHDCKRSARRASMEDWPNVAAGNNVGY</sequence>
<evidence type="ECO:0000313" key="2">
    <source>
        <dbReference type="Proteomes" id="UP000051913"/>
    </source>
</evidence>
<evidence type="ECO:0000313" key="1">
    <source>
        <dbReference type="EMBL" id="KRR02280.1"/>
    </source>
</evidence>
<proteinExistence type="predicted"/>